<dbReference type="Pfam" id="PF10154">
    <property type="entry name" value="Fy-3"/>
    <property type="match status" value="1"/>
</dbReference>
<dbReference type="PANTHER" id="PTHR16525">
    <property type="entry name" value="PROTEIN C12ORF4"/>
    <property type="match status" value="1"/>
</dbReference>
<dbReference type="Proteomes" id="UP000887116">
    <property type="component" value="Unassembled WGS sequence"/>
</dbReference>
<gene>
    <name evidence="2" type="ORF">TNCT_360371</name>
</gene>
<dbReference type="InterPro" id="IPR019311">
    <property type="entry name" value="Fy-3"/>
</dbReference>
<evidence type="ECO:0000256" key="1">
    <source>
        <dbReference type="SAM" id="MobiDB-lite"/>
    </source>
</evidence>
<dbReference type="AlphaFoldDB" id="A0A8X6KFV6"/>
<name>A0A8X6KFV6_TRICU</name>
<comment type="caution">
    <text evidence="2">The sequence shown here is derived from an EMBL/GenBank/DDBJ whole genome shotgun (WGS) entry which is preliminary data.</text>
</comment>
<protein>
    <submittedName>
        <fullName evidence="2">Protein C12orf4 homolog</fullName>
    </submittedName>
</protein>
<organism evidence="2 3">
    <name type="scientific">Trichonephila clavata</name>
    <name type="common">Joro spider</name>
    <name type="synonym">Nephila clavata</name>
    <dbReference type="NCBI Taxonomy" id="2740835"/>
    <lineage>
        <taxon>Eukaryota</taxon>
        <taxon>Metazoa</taxon>
        <taxon>Ecdysozoa</taxon>
        <taxon>Arthropoda</taxon>
        <taxon>Chelicerata</taxon>
        <taxon>Arachnida</taxon>
        <taxon>Araneae</taxon>
        <taxon>Araneomorphae</taxon>
        <taxon>Entelegynae</taxon>
        <taxon>Araneoidea</taxon>
        <taxon>Nephilidae</taxon>
        <taxon>Trichonephila</taxon>
    </lineage>
</organism>
<proteinExistence type="predicted"/>
<dbReference type="PANTHER" id="PTHR16525:SF0">
    <property type="entry name" value="PROTEIN C12ORF4"/>
    <property type="match status" value="1"/>
</dbReference>
<feature type="compositionally biased region" description="Low complexity" evidence="1">
    <location>
        <begin position="386"/>
        <end position="407"/>
    </location>
</feature>
<feature type="region of interest" description="Disordered" evidence="1">
    <location>
        <begin position="382"/>
        <end position="411"/>
    </location>
</feature>
<reference evidence="2" key="1">
    <citation type="submission" date="2020-07" db="EMBL/GenBank/DDBJ databases">
        <title>Multicomponent nature underlies the extraordinary mechanical properties of spider dragline silk.</title>
        <authorList>
            <person name="Kono N."/>
            <person name="Nakamura H."/>
            <person name="Mori M."/>
            <person name="Yoshida Y."/>
            <person name="Ohtoshi R."/>
            <person name="Malay A.D."/>
            <person name="Moran D.A.P."/>
            <person name="Tomita M."/>
            <person name="Numata K."/>
            <person name="Arakawa K."/>
        </authorList>
    </citation>
    <scope>NUCLEOTIDE SEQUENCE</scope>
</reference>
<evidence type="ECO:0000313" key="3">
    <source>
        <dbReference type="Proteomes" id="UP000887116"/>
    </source>
</evidence>
<dbReference type="GO" id="GO:0005737">
    <property type="term" value="C:cytoplasm"/>
    <property type="evidence" value="ECO:0007669"/>
    <property type="project" value="TreeGrafter"/>
</dbReference>
<evidence type="ECO:0000313" key="2">
    <source>
        <dbReference type="EMBL" id="GFQ70668.1"/>
    </source>
</evidence>
<sequence>MEVSVKKIMTSVKEFEFKYGSGEKEKSALLQVPIPLSVSVPELGARLLSQNKIPFYVKDDLNKALEEFSQKETTKYYDELDREAVEKIKKASSEEIDELVKKWTKAFKEEHMKYAKVEEPSEKATFPEMYHRLIHSPALETLLNLEHSYALSVGELVQARDQALHEMQQRQSDEMERAVPKVGISLTDQDINNMATRHFTETQNVTDYWDHKISTLKETQKREFHEWVMKVHEDYQSGTGSPGYLQRVRALSEATPMDNDSDWTPQPQRMEESFTIHLGSQLKLMHNLRLLSADVLDLCRHKLNKVGGIVVPQPQRLQTAISLYSNNLSGLVLLVDNRINSYTGIKREFAAVCQMSTEFHFEDIDQALEIIREQGVRVAEWRATNSSQGDSSSQSSSGKSNGSPSEHSQTKKPITLKTGDFYITRHSNLSEVHLVFHLVVDDTLRSADVNSRHPTILGLRNILRVAHEHDVCTVTIPLLLVHEMSEEMTIQWCLKRAELMFKCIKGFMIEMASLVGDETRTVQFLVPKGISEELFSSLSNLLSAIFRVSNPVVLK</sequence>
<accession>A0A8X6KFV6</accession>
<dbReference type="OrthoDB" id="415359at2759"/>
<dbReference type="EMBL" id="BMAO01001033">
    <property type="protein sequence ID" value="GFQ70668.1"/>
    <property type="molecule type" value="Genomic_DNA"/>
</dbReference>
<keyword evidence="3" id="KW-1185">Reference proteome</keyword>